<dbReference type="GO" id="GO:0030295">
    <property type="term" value="F:protein kinase activator activity"/>
    <property type="evidence" value="ECO:0007669"/>
    <property type="project" value="TreeGrafter"/>
</dbReference>
<dbReference type="AlphaFoldDB" id="A0A345ILB6"/>
<feature type="domain" description="Histidine kinase" evidence="12">
    <location>
        <begin position="148"/>
        <end position="361"/>
    </location>
</feature>
<dbReference type="Pfam" id="PF02518">
    <property type="entry name" value="HATPase_c"/>
    <property type="match status" value="1"/>
</dbReference>
<dbReference type="Pfam" id="PF00672">
    <property type="entry name" value="HAMP"/>
    <property type="match status" value="1"/>
</dbReference>
<dbReference type="Gene3D" id="6.10.340.10">
    <property type="match status" value="1"/>
</dbReference>
<dbReference type="Pfam" id="PF00512">
    <property type="entry name" value="HisKA"/>
    <property type="match status" value="1"/>
</dbReference>
<dbReference type="SMART" id="SM00387">
    <property type="entry name" value="HATPase_c"/>
    <property type="match status" value="1"/>
</dbReference>
<dbReference type="PROSITE" id="PS50885">
    <property type="entry name" value="HAMP"/>
    <property type="match status" value="1"/>
</dbReference>
<feature type="domain" description="HAMP" evidence="13">
    <location>
        <begin position="88"/>
        <end position="140"/>
    </location>
</feature>
<dbReference type="SUPFAM" id="SSF47384">
    <property type="entry name" value="Homodimeric domain of signal transducing histidine kinase"/>
    <property type="match status" value="1"/>
</dbReference>
<dbReference type="PRINTS" id="PR00344">
    <property type="entry name" value="BCTRLSENSOR"/>
</dbReference>
<dbReference type="FunFam" id="3.30.565.10:FF:000006">
    <property type="entry name" value="Sensor histidine kinase WalK"/>
    <property type="match status" value="1"/>
</dbReference>
<evidence type="ECO:0000256" key="6">
    <source>
        <dbReference type="ARBA" id="ARBA00022741"/>
    </source>
</evidence>
<comment type="subcellular location">
    <subcellularLocation>
        <location evidence="2">Membrane</location>
    </subcellularLocation>
</comment>
<feature type="region of interest" description="Disordered" evidence="10">
    <location>
        <begin position="347"/>
        <end position="367"/>
    </location>
</feature>
<dbReference type="RefSeq" id="WP_114673157.1">
    <property type="nucleotide sequence ID" value="NZ_CP031160.1"/>
</dbReference>
<dbReference type="CDD" id="cd00075">
    <property type="entry name" value="HATPase"/>
    <property type="match status" value="1"/>
</dbReference>
<dbReference type="GO" id="GO:0007234">
    <property type="term" value="P:osmosensory signaling via phosphorelay pathway"/>
    <property type="evidence" value="ECO:0007669"/>
    <property type="project" value="TreeGrafter"/>
</dbReference>
<evidence type="ECO:0000256" key="9">
    <source>
        <dbReference type="ARBA" id="ARBA00023012"/>
    </source>
</evidence>
<evidence type="ECO:0000313" key="15">
    <source>
        <dbReference type="Proteomes" id="UP000253744"/>
    </source>
</evidence>
<dbReference type="InterPro" id="IPR005467">
    <property type="entry name" value="His_kinase_dom"/>
</dbReference>
<name>A0A345ILB6_9DEIO</name>
<dbReference type="PANTHER" id="PTHR42878">
    <property type="entry name" value="TWO-COMPONENT HISTIDINE KINASE"/>
    <property type="match status" value="1"/>
</dbReference>
<evidence type="ECO:0000256" key="7">
    <source>
        <dbReference type="ARBA" id="ARBA00022777"/>
    </source>
</evidence>
<evidence type="ECO:0000256" key="2">
    <source>
        <dbReference type="ARBA" id="ARBA00004370"/>
    </source>
</evidence>
<dbReference type="GO" id="GO:0000156">
    <property type="term" value="F:phosphorelay response regulator activity"/>
    <property type="evidence" value="ECO:0007669"/>
    <property type="project" value="TreeGrafter"/>
</dbReference>
<dbReference type="CDD" id="cd00082">
    <property type="entry name" value="HisKA"/>
    <property type="match status" value="1"/>
</dbReference>
<feature type="transmembrane region" description="Helical" evidence="11">
    <location>
        <begin position="67"/>
        <end position="87"/>
    </location>
</feature>
<dbReference type="InterPro" id="IPR003660">
    <property type="entry name" value="HAMP_dom"/>
</dbReference>
<evidence type="ECO:0000256" key="5">
    <source>
        <dbReference type="ARBA" id="ARBA00022679"/>
    </source>
</evidence>
<evidence type="ECO:0000256" key="3">
    <source>
        <dbReference type="ARBA" id="ARBA00012438"/>
    </source>
</evidence>
<dbReference type="SUPFAM" id="SSF55874">
    <property type="entry name" value="ATPase domain of HSP90 chaperone/DNA topoisomerase II/histidine kinase"/>
    <property type="match status" value="1"/>
</dbReference>
<dbReference type="InterPro" id="IPR003594">
    <property type="entry name" value="HATPase_dom"/>
</dbReference>
<reference evidence="14 15" key="1">
    <citation type="submission" date="2018-07" db="EMBL/GenBank/DDBJ databases">
        <title>Complete Genome and Methylome Analysis of Deinococcus wulumuqiensis NEB 479.</title>
        <authorList>
            <person name="Fomenkov A."/>
            <person name="Luyten Y."/>
            <person name="Vincze T."/>
            <person name="Anton B.P."/>
            <person name="Clark T."/>
            <person name="Roberts R.J."/>
            <person name="Morgan R.D."/>
        </authorList>
    </citation>
    <scope>NUCLEOTIDE SEQUENCE [LARGE SCALE GENOMIC DNA]</scope>
    <source>
        <strain evidence="14 15">NEB 479</strain>
        <plasmid evidence="15">Plasmid pdrdb</plasmid>
    </source>
</reference>
<keyword evidence="9" id="KW-0902">Two-component regulatory system</keyword>
<dbReference type="InterPro" id="IPR036890">
    <property type="entry name" value="HATPase_C_sf"/>
</dbReference>
<dbReference type="KEGG" id="dwu:DVJ83_15025"/>
<comment type="catalytic activity">
    <reaction evidence="1">
        <text>ATP + protein L-histidine = ADP + protein N-phospho-L-histidine.</text>
        <dbReference type="EC" id="2.7.13.3"/>
    </reaction>
</comment>
<dbReference type="SMART" id="SM00388">
    <property type="entry name" value="HisKA"/>
    <property type="match status" value="1"/>
</dbReference>
<organism evidence="14 15">
    <name type="scientific">Deinococcus wulumuqiensis</name>
    <dbReference type="NCBI Taxonomy" id="980427"/>
    <lineage>
        <taxon>Bacteria</taxon>
        <taxon>Thermotogati</taxon>
        <taxon>Deinococcota</taxon>
        <taxon>Deinococci</taxon>
        <taxon>Deinococcales</taxon>
        <taxon>Deinococcaceae</taxon>
        <taxon>Deinococcus</taxon>
    </lineage>
</organism>
<sequence length="367" mass="39763">MRLFPRLLLNHLVVVTVTAAVLLVAAELAAHPFIQRHVQEMIDLIGPEGGVLREDLTHGMRDTLTQALMAALPLALLVATVTAWVAARRVTASVRSLQAGSRSIASGEYSRRLPETGQDELAGLARSFNTMAGALEWVEQTRVELIGNVAHELRTPVAAVRGYAEAAQDGVLPSEQALNAIAREVAGMERLVHDLSLVSRVESGRVDLHLTAVPVSDLLVQAQERFQMAFEDRGITLQMNTPPPEIRVHVDPQRAQQVLANLLSNALRYTPPGGKAWVSAAVQGRHLTISVTDTGPGIAPEHLERVFERFFRADLARTRGDGSGVGLTIARGLARAMQGDLRVNSRPGQGASFHWSMPLSPELPHPQ</sequence>
<dbReference type="Gene3D" id="3.30.565.10">
    <property type="entry name" value="Histidine kinase-like ATPase, C-terminal domain"/>
    <property type="match status" value="1"/>
</dbReference>
<dbReference type="EC" id="2.7.13.3" evidence="3"/>
<gene>
    <name evidence="14" type="ORF">DVJ83_15025</name>
</gene>
<geneLocation type="plasmid" evidence="15">
    <name>pdrdb</name>
</geneLocation>
<dbReference type="InterPro" id="IPR004358">
    <property type="entry name" value="Sig_transdc_His_kin-like_C"/>
</dbReference>
<keyword evidence="6" id="KW-0547">Nucleotide-binding</keyword>
<accession>A0A345ILB6</accession>
<dbReference type="GO" id="GO:0000155">
    <property type="term" value="F:phosphorelay sensor kinase activity"/>
    <property type="evidence" value="ECO:0007669"/>
    <property type="project" value="InterPro"/>
</dbReference>
<keyword evidence="14" id="KW-0614">Plasmid</keyword>
<evidence type="ECO:0000256" key="8">
    <source>
        <dbReference type="ARBA" id="ARBA00022840"/>
    </source>
</evidence>
<keyword evidence="8" id="KW-0067">ATP-binding</keyword>
<dbReference type="PROSITE" id="PS50109">
    <property type="entry name" value="HIS_KIN"/>
    <property type="match status" value="1"/>
</dbReference>
<dbReference type="PANTHER" id="PTHR42878:SF7">
    <property type="entry name" value="SENSOR HISTIDINE KINASE GLRK"/>
    <property type="match status" value="1"/>
</dbReference>
<dbReference type="Gene3D" id="1.10.287.130">
    <property type="match status" value="1"/>
</dbReference>
<evidence type="ECO:0000259" key="12">
    <source>
        <dbReference type="PROSITE" id="PS50109"/>
    </source>
</evidence>
<keyword evidence="11" id="KW-1133">Transmembrane helix</keyword>
<keyword evidence="5" id="KW-0808">Transferase</keyword>
<evidence type="ECO:0000256" key="11">
    <source>
        <dbReference type="SAM" id="Phobius"/>
    </source>
</evidence>
<dbReference type="Proteomes" id="UP000253744">
    <property type="component" value="Plasmid pDrdB"/>
</dbReference>
<proteinExistence type="predicted"/>
<dbReference type="EMBL" id="CP031160">
    <property type="protein sequence ID" value="AXH00489.1"/>
    <property type="molecule type" value="Genomic_DNA"/>
</dbReference>
<dbReference type="GO" id="GO:0005524">
    <property type="term" value="F:ATP binding"/>
    <property type="evidence" value="ECO:0007669"/>
    <property type="project" value="UniProtKB-KW"/>
</dbReference>
<dbReference type="SMART" id="SM00304">
    <property type="entry name" value="HAMP"/>
    <property type="match status" value="1"/>
</dbReference>
<dbReference type="SUPFAM" id="SSF158472">
    <property type="entry name" value="HAMP domain-like"/>
    <property type="match status" value="1"/>
</dbReference>
<evidence type="ECO:0000256" key="4">
    <source>
        <dbReference type="ARBA" id="ARBA00022553"/>
    </source>
</evidence>
<keyword evidence="11" id="KW-0472">Membrane</keyword>
<dbReference type="InterPro" id="IPR050351">
    <property type="entry name" value="BphY/WalK/GraS-like"/>
</dbReference>
<dbReference type="InterPro" id="IPR003661">
    <property type="entry name" value="HisK_dim/P_dom"/>
</dbReference>
<evidence type="ECO:0000313" key="14">
    <source>
        <dbReference type="EMBL" id="AXH00489.1"/>
    </source>
</evidence>
<dbReference type="GO" id="GO:0016020">
    <property type="term" value="C:membrane"/>
    <property type="evidence" value="ECO:0007669"/>
    <property type="project" value="UniProtKB-SubCell"/>
</dbReference>
<evidence type="ECO:0000256" key="10">
    <source>
        <dbReference type="SAM" id="MobiDB-lite"/>
    </source>
</evidence>
<dbReference type="InterPro" id="IPR036097">
    <property type="entry name" value="HisK_dim/P_sf"/>
</dbReference>
<keyword evidence="11" id="KW-0812">Transmembrane</keyword>
<evidence type="ECO:0000256" key="1">
    <source>
        <dbReference type="ARBA" id="ARBA00000085"/>
    </source>
</evidence>
<keyword evidence="4" id="KW-0597">Phosphoprotein</keyword>
<keyword evidence="7 14" id="KW-0418">Kinase</keyword>
<protein>
    <recommendedName>
        <fullName evidence="3">histidine kinase</fullName>
        <ecNumber evidence="3">2.7.13.3</ecNumber>
    </recommendedName>
</protein>
<dbReference type="CDD" id="cd06225">
    <property type="entry name" value="HAMP"/>
    <property type="match status" value="1"/>
</dbReference>
<evidence type="ECO:0000259" key="13">
    <source>
        <dbReference type="PROSITE" id="PS50885"/>
    </source>
</evidence>